<keyword evidence="4 6" id="KW-0472">Membrane</keyword>
<keyword evidence="9" id="KW-1185">Reference proteome</keyword>
<evidence type="ECO:0000259" key="7">
    <source>
        <dbReference type="Pfam" id="PF00892"/>
    </source>
</evidence>
<feature type="region of interest" description="Disordered" evidence="5">
    <location>
        <begin position="1"/>
        <end position="38"/>
    </location>
</feature>
<dbReference type="SUPFAM" id="SSF103481">
    <property type="entry name" value="Multidrug resistance efflux transporter EmrE"/>
    <property type="match status" value="2"/>
</dbReference>
<dbReference type="InterPro" id="IPR037185">
    <property type="entry name" value="EmrE-like"/>
</dbReference>
<proteinExistence type="predicted"/>
<protein>
    <submittedName>
        <fullName evidence="8">DUF6 domain-containing protein</fullName>
    </submittedName>
</protein>
<comment type="subcellular location">
    <subcellularLocation>
        <location evidence="1">Membrane</location>
        <topology evidence="1">Multi-pass membrane protein</topology>
    </subcellularLocation>
</comment>
<dbReference type="GO" id="GO:0016020">
    <property type="term" value="C:membrane"/>
    <property type="evidence" value="ECO:0007669"/>
    <property type="project" value="UniProtKB-SubCell"/>
</dbReference>
<dbReference type="PANTHER" id="PTHR22911:SF6">
    <property type="entry name" value="SOLUTE CARRIER FAMILY 35 MEMBER G1"/>
    <property type="match status" value="1"/>
</dbReference>
<evidence type="ECO:0000256" key="5">
    <source>
        <dbReference type="SAM" id="MobiDB-lite"/>
    </source>
</evidence>
<feature type="region of interest" description="Disordered" evidence="5">
    <location>
        <begin position="384"/>
        <end position="408"/>
    </location>
</feature>
<feature type="domain" description="EamA" evidence="7">
    <location>
        <begin position="249"/>
        <end position="378"/>
    </location>
</feature>
<feature type="domain" description="EamA" evidence="7">
    <location>
        <begin position="61"/>
        <end position="199"/>
    </location>
</feature>
<feature type="transmembrane region" description="Helical" evidence="6">
    <location>
        <begin position="244"/>
        <end position="263"/>
    </location>
</feature>
<evidence type="ECO:0000313" key="9">
    <source>
        <dbReference type="Proteomes" id="UP000315783"/>
    </source>
</evidence>
<dbReference type="AlphaFoldDB" id="A0A545USF5"/>
<dbReference type="InterPro" id="IPR000620">
    <property type="entry name" value="EamA_dom"/>
</dbReference>
<feature type="transmembrane region" description="Helical" evidence="6">
    <location>
        <begin position="91"/>
        <end position="114"/>
    </location>
</feature>
<gene>
    <name evidence="8" type="ORF">IF1G_08925</name>
</gene>
<name>A0A545USF5_9HYPO</name>
<evidence type="ECO:0000256" key="3">
    <source>
        <dbReference type="ARBA" id="ARBA00022989"/>
    </source>
</evidence>
<feature type="transmembrane region" description="Helical" evidence="6">
    <location>
        <begin position="275"/>
        <end position="293"/>
    </location>
</feature>
<feature type="transmembrane region" description="Helical" evidence="6">
    <location>
        <begin position="183"/>
        <end position="203"/>
    </location>
</feature>
<dbReference type="PANTHER" id="PTHR22911">
    <property type="entry name" value="ACYL-MALONYL CONDENSING ENZYME-RELATED"/>
    <property type="match status" value="1"/>
</dbReference>
<feature type="transmembrane region" description="Helical" evidence="6">
    <location>
        <begin position="126"/>
        <end position="147"/>
    </location>
</feature>
<dbReference type="Pfam" id="PF00892">
    <property type="entry name" value="EamA"/>
    <property type="match status" value="2"/>
</dbReference>
<feature type="compositionally biased region" description="Polar residues" evidence="5">
    <location>
        <begin position="7"/>
        <end position="34"/>
    </location>
</feature>
<dbReference type="STRING" id="43265.A0A545USF5"/>
<sequence length="408" mass="43636">MAYGSVKTASGDASQQQVNGSTAQVNGNGSTSHAHGSEEVAAADQQTGFWGRTKAFYHNNIGLFFVFLAQIFASIMAMTTRLLETGFDTKFHALQIIFVRMIVTAAIGSAYMWYKKVPGFPLGPPGVRGLLLLRGAAGTIGLFGLYYSLSFLDIADSTVITFLVPTLTSFVCWVALREPFTIVEGIAGVIALTGVLFIARPSFLFSHLPFGHPDERQPPAGNGTAHALDGIFKPVPATPAERSFAVVLAVLGTFAASTAYATIRVIGTRVHSLVSVNYFAVTSTVFSCAVLLLHPTIGFQTPRSVPQWLLLLSIGLSGFLLQVLLTEGLQRERAGRATNMIYTQLVTALVIERVVWGTTPPVESFIGSALIIGAAVWVGLQKKTPDEQSKPAGAVPDEETSLLRAEED</sequence>
<feature type="transmembrane region" description="Helical" evidence="6">
    <location>
        <begin position="305"/>
        <end position="325"/>
    </location>
</feature>
<dbReference type="OrthoDB" id="306876at2759"/>
<feature type="compositionally biased region" description="Acidic residues" evidence="5">
    <location>
        <begin position="396"/>
        <end position="408"/>
    </location>
</feature>
<dbReference type="EMBL" id="SPUK01000015">
    <property type="protein sequence ID" value="TQV92407.1"/>
    <property type="molecule type" value="Genomic_DNA"/>
</dbReference>
<dbReference type="Proteomes" id="UP000315783">
    <property type="component" value="Unassembled WGS sequence"/>
</dbReference>
<evidence type="ECO:0000256" key="2">
    <source>
        <dbReference type="ARBA" id="ARBA00022692"/>
    </source>
</evidence>
<feature type="transmembrane region" description="Helical" evidence="6">
    <location>
        <begin position="159"/>
        <end position="176"/>
    </location>
</feature>
<organism evidence="8 9">
    <name type="scientific">Cordyceps javanica</name>
    <dbReference type="NCBI Taxonomy" id="43265"/>
    <lineage>
        <taxon>Eukaryota</taxon>
        <taxon>Fungi</taxon>
        <taxon>Dikarya</taxon>
        <taxon>Ascomycota</taxon>
        <taxon>Pezizomycotina</taxon>
        <taxon>Sordariomycetes</taxon>
        <taxon>Hypocreomycetidae</taxon>
        <taxon>Hypocreales</taxon>
        <taxon>Cordycipitaceae</taxon>
        <taxon>Cordyceps</taxon>
    </lineage>
</organism>
<evidence type="ECO:0000256" key="1">
    <source>
        <dbReference type="ARBA" id="ARBA00004141"/>
    </source>
</evidence>
<reference evidence="8 9" key="1">
    <citation type="journal article" date="2019" name="Appl. Microbiol. Biotechnol.">
        <title>Genome sequence of Isaria javanica and comparative genome analysis insights into family S53 peptidase evolution in fungal entomopathogens.</title>
        <authorList>
            <person name="Lin R."/>
            <person name="Zhang X."/>
            <person name="Xin B."/>
            <person name="Zou M."/>
            <person name="Gao Y."/>
            <person name="Qin F."/>
            <person name="Hu Q."/>
            <person name="Xie B."/>
            <person name="Cheng X."/>
        </authorList>
    </citation>
    <scope>NUCLEOTIDE SEQUENCE [LARGE SCALE GENOMIC DNA]</scope>
    <source>
        <strain evidence="8 9">IJ1G</strain>
    </source>
</reference>
<accession>A0A545USF5</accession>
<keyword evidence="3 6" id="KW-1133">Transmembrane helix</keyword>
<evidence type="ECO:0000256" key="6">
    <source>
        <dbReference type="SAM" id="Phobius"/>
    </source>
</evidence>
<evidence type="ECO:0000313" key="8">
    <source>
        <dbReference type="EMBL" id="TQV92407.1"/>
    </source>
</evidence>
<keyword evidence="2 6" id="KW-0812">Transmembrane</keyword>
<comment type="caution">
    <text evidence="8">The sequence shown here is derived from an EMBL/GenBank/DDBJ whole genome shotgun (WGS) entry which is preliminary data.</text>
</comment>
<evidence type="ECO:0000256" key="4">
    <source>
        <dbReference type="ARBA" id="ARBA00023136"/>
    </source>
</evidence>
<feature type="transmembrane region" description="Helical" evidence="6">
    <location>
        <begin position="61"/>
        <end position="79"/>
    </location>
</feature>